<organism evidence="1 2">
    <name type="scientific">Eretmocerus hayati</name>
    <dbReference type="NCBI Taxonomy" id="131215"/>
    <lineage>
        <taxon>Eukaryota</taxon>
        <taxon>Metazoa</taxon>
        <taxon>Ecdysozoa</taxon>
        <taxon>Arthropoda</taxon>
        <taxon>Hexapoda</taxon>
        <taxon>Insecta</taxon>
        <taxon>Pterygota</taxon>
        <taxon>Neoptera</taxon>
        <taxon>Endopterygota</taxon>
        <taxon>Hymenoptera</taxon>
        <taxon>Apocrita</taxon>
        <taxon>Proctotrupomorpha</taxon>
        <taxon>Chalcidoidea</taxon>
        <taxon>Aphelinidae</taxon>
        <taxon>Aphelininae</taxon>
        <taxon>Eretmocerus</taxon>
    </lineage>
</organism>
<sequence>MTPEIRPEFLAPLENLTVIQGRDAVFTCVVNHLQNYRVAWIKSDSRAILAIHTHLVAHNPRLVVTHNGHNTWKLLISNVQKNDSGTYMCQVNVEPMLSQTATGIPEPNITWKREDGNHIIIRENGQKKQLSRHDGETLELTGVQRQEMGVYLCIASNGIPPTVSKRYSVQVQFQPSIRATNNVVGAPINRDVTLQCIVEASPQAMNTWHTDEGDKLLPNNKYSMTERRLNEYSWEMNLTIRELQGSDFRSYNCLSENALGKAETVVRLQEMREVFPTTTPSAGEKEPNNNNLRLGKKKTPASASGKSNRSRKHEQLRHQHQQQHQNSRVDEEEGENGQDIDVGMTPNIATQTVRRNGQRVSTQKPLRSPEPSYLPPYWEPEENSANVPVVNFVLGCLLLILIRLLSQLIGC</sequence>
<reference evidence="1" key="1">
    <citation type="submission" date="2023-04" db="EMBL/GenBank/DDBJ databases">
        <title>A chromosome-level genome assembly of the parasitoid wasp Eretmocerus hayati.</title>
        <authorList>
            <person name="Zhong Y."/>
            <person name="Liu S."/>
            <person name="Liu Y."/>
        </authorList>
    </citation>
    <scope>NUCLEOTIDE SEQUENCE</scope>
    <source>
        <strain evidence="1">ZJU_SS_LIU_2023</strain>
    </source>
</reference>
<comment type="caution">
    <text evidence="1">The sequence shown here is derived from an EMBL/GenBank/DDBJ whole genome shotgun (WGS) entry which is preliminary data.</text>
</comment>
<evidence type="ECO:0000313" key="2">
    <source>
        <dbReference type="Proteomes" id="UP001239111"/>
    </source>
</evidence>
<protein>
    <submittedName>
        <fullName evidence="1">Uncharacterized protein</fullName>
    </submittedName>
</protein>
<accession>A0ACC2NR95</accession>
<gene>
    <name evidence="1" type="ORF">QAD02_005041</name>
</gene>
<evidence type="ECO:0000313" key="1">
    <source>
        <dbReference type="EMBL" id="KAJ8673779.1"/>
    </source>
</evidence>
<dbReference type="EMBL" id="CM056743">
    <property type="protein sequence ID" value="KAJ8673779.1"/>
    <property type="molecule type" value="Genomic_DNA"/>
</dbReference>
<keyword evidence="2" id="KW-1185">Reference proteome</keyword>
<dbReference type="Proteomes" id="UP001239111">
    <property type="component" value="Chromosome 3"/>
</dbReference>
<proteinExistence type="predicted"/>
<name>A0ACC2NR95_9HYME</name>